<evidence type="ECO:0000313" key="1">
    <source>
        <dbReference type="EMBL" id="REC62521.1"/>
    </source>
</evidence>
<dbReference type="Proteomes" id="UP000256686">
    <property type="component" value="Unassembled WGS sequence"/>
</dbReference>
<dbReference type="AlphaFoldDB" id="A0A3D9CAI0"/>
<proteinExistence type="predicted"/>
<organism evidence="1 2">
    <name type="scientific">Chryseobacterium pennae</name>
    <dbReference type="NCBI Taxonomy" id="2258962"/>
    <lineage>
        <taxon>Bacteria</taxon>
        <taxon>Pseudomonadati</taxon>
        <taxon>Bacteroidota</taxon>
        <taxon>Flavobacteriia</taxon>
        <taxon>Flavobacteriales</taxon>
        <taxon>Weeksellaceae</taxon>
        <taxon>Chryseobacterium group</taxon>
        <taxon>Chryseobacterium</taxon>
    </lineage>
</organism>
<keyword evidence="2" id="KW-1185">Reference proteome</keyword>
<evidence type="ECO:0000313" key="2">
    <source>
        <dbReference type="Proteomes" id="UP000256686"/>
    </source>
</evidence>
<name>A0A3D9CAI0_9FLAO</name>
<protein>
    <submittedName>
        <fullName evidence="1">Uncharacterized protein</fullName>
    </submittedName>
</protein>
<reference evidence="2" key="1">
    <citation type="submission" date="2018-06" db="EMBL/GenBank/DDBJ databases">
        <authorList>
            <person name="Lum Nde A."/>
            <person name="Hugo C."/>
        </authorList>
    </citation>
    <scope>NUCLEOTIDE SEQUENCE [LARGE SCALE GENOMIC DNA]</scope>
    <source>
        <strain evidence="2">1_F178</strain>
    </source>
</reference>
<dbReference type="EMBL" id="QNVT01000008">
    <property type="protein sequence ID" value="REC62521.1"/>
    <property type="molecule type" value="Genomic_DNA"/>
</dbReference>
<dbReference type="RefSeq" id="WP_115970717.1">
    <property type="nucleotide sequence ID" value="NZ_QNVT01000008.1"/>
</dbReference>
<gene>
    <name evidence="1" type="ORF">DRF65_10550</name>
</gene>
<sequence length="191" mass="22026">MKSLVTSLILFFFIPVFGQKSVHDSLKVYYQDSLMVSKNFKDGTVSNKLTVKVINPCNAEKNRFDGAVTLINATVQNKHYTDNVTYNYPYAQSGLINLKTGNISNFTIDKHQAVLIPFTYCGNMDNDTQVSYITFYKHKKYLHHIKYYCGEDNICKIKDDLNVTLKDLPSQLKSKVIKDLKTKYKNSKDFY</sequence>
<accession>A0A3D9CAI0</accession>
<comment type="caution">
    <text evidence="1">The sequence shown here is derived from an EMBL/GenBank/DDBJ whole genome shotgun (WGS) entry which is preliminary data.</text>
</comment>